<keyword evidence="1" id="KW-0732">Signal</keyword>
<evidence type="ECO:0000313" key="5">
    <source>
        <dbReference type="Proteomes" id="UP000320781"/>
    </source>
</evidence>
<evidence type="ECO:0000256" key="1">
    <source>
        <dbReference type="ARBA" id="ARBA00022729"/>
    </source>
</evidence>
<accession>A0A523QL94</accession>
<dbReference type="PANTHER" id="PTHR21666">
    <property type="entry name" value="PEPTIDASE-RELATED"/>
    <property type="match status" value="1"/>
</dbReference>
<keyword evidence="2" id="KW-1133">Transmembrane helix</keyword>
<feature type="domain" description="M23ase beta-sheet core" evidence="3">
    <location>
        <begin position="217"/>
        <end position="311"/>
    </location>
</feature>
<keyword evidence="2" id="KW-0812">Transmembrane</keyword>
<proteinExistence type="predicted"/>
<dbReference type="AlphaFoldDB" id="A0A523QL94"/>
<dbReference type="FunFam" id="2.70.70.10:FF:000006">
    <property type="entry name" value="M23 family peptidase"/>
    <property type="match status" value="1"/>
</dbReference>
<evidence type="ECO:0000313" key="4">
    <source>
        <dbReference type="EMBL" id="TES86470.1"/>
    </source>
</evidence>
<evidence type="ECO:0000256" key="2">
    <source>
        <dbReference type="SAM" id="Phobius"/>
    </source>
</evidence>
<dbReference type="InterPro" id="IPR016047">
    <property type="entry name" value="M23ase_b-sheet_dom"/>
</dbReference>
<evidence type="ECO:0000259" key="3">
    <source>
        <dbReference type="Pfam" id="PF01551"/>
    </source>
</evidence>
<dbReference type="CDD" id="cd12797">
    <property type="entry name" value="M23_peptidase"/>
    <property type="match status" value="1"/>
</dbReference>
<dbReference type="SUPFAM" id="SSF51261">
    <property type="entry name" value="Duplicated hybrid motif"/>
    <property type="match status" value="1"/>
</dbReference>
<dbReference type="Gene3D" id="2.70.70.10">
    <property type="entry name" value="Glucose Permease (Domain IIA)"/>
    <property type="match status" value="1"/>
</dbReference>
<dbReference type="Proteomes" id="UP000320781">
    <property type="component" value="Unassembled WGS sequence"/>
</dbReference>
<dbReference type="GO" id="GO:0004222">
    <property type="term" value="F:metalloendopeptidase activity"/>
    <property type="evidence" value="ECO:0007669"/>
    <property type="project" value="TreeGrafter"/>
</dbReference>
<dbReference type="Pfam" id="PF01551">
    <property type="entry name" value="Peptidase_M23"/>
    <property type="match status" value="1"/>
</dbReference>
<dbReference type="InterPro" id="IPR050570">
    <property type="entry name" value="Cell_wall_metabolism_enzyme"/>
</dbReference>
<protein>
    <submittedName>
        <fullName evidence="4">M23 family metallopeptidase</fullName>
    </submittedName>
</protein>
<name>A0A523QL94_UNCAE</name>
<sequence>MKKEKFFTLMWIPPHCLRRVRRIRISRFMFSLSITGAVFALLAILFLIYSYVQLREKASWLDELERVNRIQKVKIFSLAGKVKDFTETMERLKELEDKIRTLAGVGESASGKGGSLGKGGPGIYLPPAEGLIAGYPGQFIISKEYPFAYALIGRTEENVNYLEMEVRSREESLGQVEKILLQKKDLFASTPNIFPVQGWISSGFGQRRNPFTKKREFQQAIDIVAPWGTEIRAAAQGKVTSAGWSGPYGLTIKVRDGYGYSTVYGHLSGILVEKDAWVRKGEVIGRVGSTGRSTGPHLHFEVWFEGKTINPLDLMVEPLG</sequence>
<comment type="caution">
    <text evidence="4">The sequence shown here is derived from an EMBL/GenBank/DDBJ whole genome shotgun (WGS) entry which is preliminary data.</text>
</comment>
<reference evidence="4 5" key="1">
    <citation type="submission" date="2019-03" db="EMBL/GenBank/DDBJ databases">
        <title>Metabolic potential of uncultured bacteria and archaea associated with petroleum seepage in deep-sea sediments.</title>
        <authorList>
            <person name="Dong X."/>
            <person name="Hubert C."/>
        </authorList>
    </citation>
    <scope>NUCLEOTIDE SEQUENCE [LARGE SCALE GENOMIC DNA]</scope>
    <source>
        <strain evidence="4">E44_bin92</strain>
    </source>
</reference>
<dbReference type="PANTHER" id="PTHR21666:SF289">
    <property type="entry name" value="L-ALA--D-GLU ENDOPEPTIDASE"/>
    <property type="match status" value="1"/>
</dbReference>
<keyword evidence="2" id="KW-0472">Membrane</keyword>
<feature type="transmembrane region" description="Helical" evidence="2">
    <location>
        <begin position="28"/>
        <end position="52"/>
    </location>
</feature>
<gene>
    <name evidence="4" type="ORF">E3J95_01880</name>
</gene>
<organism evidence="4 5">
    <name type="scientific">Aerophobetes bacterium</name>
    <dbReference type="NCBI Taxonomy" id="2030807"/>
    <lineage>
        <taxon>Bacteria</taxon>
        <taxon>Candidatus Aerophobota</taxon>
    </lineage>
</organism>
<dbReference type="EMBL" id="SOKU01000088">
    <property type="protein sequence ID" value="TES86470.1"/>
    <property type="molecule type" value="Genomic_DNA"/>
</dbReference>
<dbReference type="InterPro" id="IPR011055">
    <property type="entry name" value="Dup_hybrid_motif"/>
</dbReference>